<gene>
    <name evidence="10" type="ORF">FRACYDRAFT_235318</name>
</gene>
<dbReference type="PANTHER" id="PTHR21461:SF69">
    <property type="entry name" value="GLYCOSYLTRANSFERASE FAMILY 92 PROTEIN"/>
    <property type="match status" value="1"/>
</dbReference>
<dbReference type="EMBL" id="KV784355">
    <property type="protein sequence ID" value="OEU19268.1"/>
    <property type="molecule type" value="Genomic_DNA"/>
</dbReference>
<evidence type="ECO:0000256" key="2">
    <source>
        <dbReference type="ARBA" id="ARBA00007647"/>
    </source>
</evidence>
<dbReference type="GO" id="GO:0016757">
    <property type="term" value="F:glycosyltransferase activity"/>
    <property type="evidence" value="ECO:0007669"/>
    <property type="project" value="UniProtKB-KW"/>
</dbReference>
<dbReference type="GO" id="GO:0016020">
    <property type="term" value="C:membrane"/>
    <property type="evidence" value="ECO:0007669"/>
    <property type="project" value="UniProtKB-SubCell"/>
</dbReference>
<dbReference type="InterPro" id="IPR008166">
    <property type="entry name" value="Glyco_transf_92"/>
</dbReference>
<feature type="region of interest" description="Disordered" evidence="8">
    <location>
        <begin position="351"/>
        <end position="373"/>
    </location>
</feature>
<dbReference type="GO" id="GO:0005737">
    <property type="term" value="C:cytoplasm"/>
    <property type="evidence" value="ECO:0007669"/>
    <property type="project" value="TreeGrafter"/>
</dbReference>
<evidence type="ECO:0000256" key="5">
    <source>
        <dbReference type="ARBA" id="ARBA00022692"/>
    </source>
</evidence>
<evidence type="ECO:0000256" key="9">
    <source>
        <dbReference type="SAM" id="Phobius"/>
    </source>
</evidence>
<evidence type="ECO:0000256" key="6">
    <source>
        <dbReference type="ARBA" id="ARBA00022989"/>
    </source>
</evidence>
<dbReference type="PANTHER" id="PTHR21461">
    <property type="entry name" value="GLYCOSYLTRANSFERASE FAMILY 92 PROTEIN"/>
    <property type="match status" value="1"/>
</dbReference>
<sequence>MRYDGMRRNDNNNEYNKRRNNNDSIRSISTTTTTSYCDRNKQQHNNKQQRQRVSSSSSLSRWWQQIGLKILMIMIGVVSLFGFFLVHHLSEVPNNTFKMNNVIMKSVPPPPPPRRRSNRQILLPLTAYIEEPLKIDKPLPIRTKPHLRKITYGTTQSCHNIPDLFPVDHPIELDPIFGPTVGTLLSLYPFRDKYATVACPVDADPFLPWIHDVFLNTDLTYVEVIASNKRRCRTDPSLFLNDMTNLEPQIAIMQSVSVKRIRVNMNKNKNSSDNNNKETTRSYRYRLALIEEADVDGRETRFICQFHTPIIIRHNNNNNNGDDVIEKEILAETLSIFPYNYEHANYQKGKGRSAKPMLTRPKDSTDIHGTHNENVWNSYNPQLLSLSSFNATEEWGTNHILPSVENSGRWSNIPICPVVVPVPPLIGNSNSGSNSSSSSTTTTTEVSSHSETDYNNSSSSSSSSAVVKTTTTSSNNNRPHHYLIGCLWTSAEFSTRGDSTNIDKSTSVRLLEWIVYHLYIAKMDHIYVYDNTPRAIITNTSNTTSSLSLSLSLKHVVELFPSDRVTRIPWKHRVCNNNRPMHKNAGERSSQYAAETSCRVRYGPTTEWLAQLDVDEYLIPAGDWTDIQSWLKESVRTGKIEKKTNILSFFQTRAVPNINFMDSCTCNKDDDPDQQSCLMKKENITFLQAYDCERTVLPKPDYGWRAKKQIYRPNYVLNHFVHYTTVTQRIHDAPHEDLPLYNQRRPYERRVNELEEAFMLHTKTTYPPATRQWTTSCTGQSEEDKKKCPVGIAYSLDDYTAEGREDLQQKRNTTTKAGFAYNCYQHKRIQNELAVKLQAFLQPFLNRFHNKY</sequence>
<dbReference type="Pfam" id="PF01697">
    <property type="entry name" value="Glyco_transf_92"/>
    <property type="match status" value="1"/>
</dbReference>
<evidence type="ECO:0000256" key="7">
    <source>
        <dbReference type="ARBA" id="ARBA00023136"/>
    </source>
</evidence>
<feature type="region of interest" description="Disordered" evidence="8">
    <location>
        <begin position="429"/>
        <end position="474"/>
    </location>
</feature>
<protein>
    <recommendedName>
        <fullName evidence="12">Glycosyltransferase family 92 protein</fullName>
    </recommendedName>
</protein>
<proteinExistence type="inferred from homology"/>
<feature type="compositionally biased region" description="Low complexity" evidence="8">
    <location>
        <begin position="22"/>
        <end position="41"/>
    </location>
</feature>
<dbReference type="Proteomes" id="UP000095751">
    <property type="component" value="Unassembled WGS sequence"/>
</dbReference>
<evidence type="ECO:0000256" key="8">
    <source>
        <dbReference type="SAM" id="MobiDB-lite"/>
    </source>
</evidence>
<keyword evidence="6 9" id="KW-1133">Transmembrane helix</keyword>
<organism evidence="10 11">
    <name type="scientific">Fragilariopsis cylindrus CCMP1102</name>
    <dbReference type="NCBI Taxonomy" id="635003"/>
    <lineage>
        <taxon>Eukaryota</taxon>
        <taxon>Sar</taxon>
        <taxon>Stramenopiles</taxon>
        <taxon>Ochrophyta</taxon>
        <taxon>Bacillariophyta</taxon>
        <taxon>Bacillariophyceae</taxon>
        <taxon>Bacillariophycidae</taxon>
        <taxon>Bacillariales</taxon>
        <taxon>Bacillariaceae</taxon>
        <taxon>Fragilariopsis</taxon>
    </lineage>
</organism>
<feature type="compositionally biased region" description="Basic and acidic residues" evidence="8">
    <location>
        <begin position="1"/>
        <end position="21"/>
    </location>
</feature>
<evidence type="ECO:0000256" key="1">
    <source>
        <dbReference type="ARBA" id="ARBA00004167"/>
    </source>
</evidence>
<comment type="similarity">
    <text evidence="2">Belongs to the glycosyltransferase 92 family.</text>
</comment>
<name>A0A1E7FM68_9STRA</name>
<evidence type="ECO:0000313" key="10">
    <source>
        <dbReference type="EMBL" id="OEU19268.1"/>
    </source>
</evidence>
<dbReference type="KEGG" id="fcy:FRACYDRAFT_235318"/>
<feature type="region of interest" description="Disordered" evidence="8">
    <location>
        <begin position="1"/>
        <end position="56"/>
    </location>
</feature>
<keyword evidence="7 9" id="KW-0472">Membrane</keyword>
<comment type="subcellular location">
    <subcellularLocation>
        <location evidence="1">Membrane</location>
        <topology evidence="1">Single-pass membrane protein</topology>
    </subcellularLocation>
</comment>
<evidence type="ECO:0000313" key="11">
    <source>
        <dbReference type="Proteomes" id="UP000095751"/>
    </source>
</evidence>
<evidence type="ECO:0008006" key="12">
    <source>
        <dbReference type="Google" id="ProtNLM"/>
    </source>
</evidence>
<keyword evidence="4" id="KW-0808">Transferase</keyword>
<dbReference type="AlphaFoldDB" id="A0A1E7FM68"/>
<keyword evidence="11" id="KW-1185">Reference proteome</keyword>
<reference evidence="10 11" key="1">
    <citation type="submission" date="2016-09" db="EMBL/GenBank/DDBJ databases">
        <title>Extensive genetic diversity and differential bi-allelic expression allows diatom success in the polar Southern Ocean.</title>
        <authorList>
            <consortium name="DOE Joint Genome Institute"/>
            <person name="Mock T."/>
            <person name="Otillar R.P."/>
            <person name="Strauss J."/>
            <person name="Dupont C."/>
            <person name="Frickenhaus S."/>
            <person name="Maumus F."/>
            <person name="Mcmullan M."/>
            <person name="Sanges R."/>
            <person name="Schmutz J."/>
            <person name="Toseland A."/>
            <person name="Valas R."/>
            <person name="Veluchamy A."/>
            <person name="Ward B.J."/>
            <person name="Allen A."/>
            <person name="Barry K."/>
            <person name="Falciatore A."/>
            <person name="Ferrante M."/>
            <person name="Fortunato A.E."/>
            <person name="Gloeckner G."/>
            <person name="Gruber A."/>
            <person name="Hipkin R."/>
            <person name="Janech M."/>
            <person name="Kroth P."/>
            <person name="Leese F."/>
            <person name="Lindquist E."/>
            <person name="Lyon B.R."/>
            <person name="Martin J."/>
            <person name="Mayer C."/>
            <person name="Parker M."/>
            <person name="Quesneville H."/>
            <person name="Raymond J."/>
            <person name="Uhlig C."/>
            <person name="Valentin K.U."/>
            <person name="Worden A.Z."/>
            <person name="Armbrust E.V."/>
            <person name="Bowler C."/>
            <person name="Green B."/>
            <person name="Moulton V."/>
            <person name="Van Oosterhout C."/>
            <person name="Grigoriev I."/>
        </authorList>
    </citation>
    <scope>NUCLEOTIDE SEQUENCE [LARGE SCALE GENOMIC DNA]</scope>
    <source>
        <strain evidence="10 11">CCMP1102</strain>
    </source>
</reference>
<dbReference type="InParanoid" id="A0A1E7FM68"/>
<dbReference type="OrthoDB" id="2526284at2759"/>
<feature type="compositionally biased region" description="Basic and acidic residues" evidence="8">
    <location>
        <begin position="360"/>
        <end position="371"/>
    </location>
</feature>
<evidence type="ECO:0000256" key="4">
    <source>
        <dbReference type="ARBA" id="ARBA00022679"/>
    </source>
</evidence>
<keyword evidence="3" id="KW-0328">Glycosyltransferase</keyword>
<feature type="transmembrane region" description="Helical" evidence="9">
    <location>
        <begin position="66"/>
        <end position="86"/>
    </location>
</feature>
<accession>A0A1E7FM68</accession>
<keyword evidence="5 9" id="KW-0812">Transmembrane</keyword>
<evidence type="ECO:0000256" key="3">
    <source>
        <dbReference type="ARBA" id="ARBA00022676"/>
    </source>
</evidence>